<feature type="compositionally biased region" description="Acidic residues" evidence="1">
    <location>
        <begin position="110"/>
        <end position="130"/>
    </location>
</feature>
<gene>
    <name evidence="2" type="ORF">PVAP13_5NG619600</name>
</gene>
<accession>A0A8T0S7R5</accession>
<protein>
    <recommendedName>
        <fullName evidence="4">Myb/SANT-like domain-containing protein</fullName>
    </recommendedName>
</protein>
<organism evidence="2 3">
    <name type="scientific">Panicum virgatum</name>
    <name type="common">Blackwell switchgrass</name>
    <dbReference type="NCBI Taxonomy" id="38727"/>
    <lineage>
        <taxon>Eukaryota</taxon>
        <taxon>Viridiplantae</taxon>
        <taxon>Streptophyta</taxon>
        <taxon>Embryophyta</taxon>
        <taxon>Tracheophyta</taxon>
        <taxon>Spermatophyta</taxon>
        <taxon>Magnoliopsida</taxon>
        <taxon>Liliopsida</taxon>
        <taxon>Poales</taxon>
        <taxon>Poaceae</taxon>
        <taxon>PACMAD clade</taxon>
        <taxon>Panicoideae</taxon>
        <taxon>Panicodae</taxon>
        <taxon>Paniceae</taxon>
        <taxon>Panicinae</taxon>
        <taxon>Panicum</taxon>
        <taxon>Panicum sect. Hiantes</taxon>
    </lineage>
</organism>
<name>A0A8T0S7R5_PANVG</name>
<evidence type="ECO:0000313" key="3">
    <source>
        <dbReference type="Proteomes" id="UP000823388"/>
    </source>
</evidence>
<reference evidence="2" key="1">
    <citation type="submission" date="2020-05" db="EMBL/GenBank/DDBJ databases">
        <title>WGS assembly of Panicum virgatum.</title>
        <authorList>
            <person name="Lovell J.T."/>
            <person name="Jenkins J."/>
            <person name="Shu S."/>
            <person name="Juenger T.E."/>
            <person name="Schmutz J."/>
        </authorList>
    </citation>
    <scope>NUCLEOTIDE SEQUENCE</scope>
    <source>
        <strain evidence="2">AP13</strain>
    </source>
</reference>
<feature type="region of interest" description="Disordered" evidence="1">
    <location>
        <begin position="96"/>
        <end position="162"/>
    </location>
</feature>
<dbReference type="AlphaFoldDB" id="A0A8T0S7R5"/>
<dbReference type="PANTHER" id="PTHR47069:SF11">
    <property type="entry name" value="OS04G0275550 PROTEIN"/>
    <property type="match status" value="1"/>
</dbReference>
<feature type="compositionally biased region" description="Low complexity" evidence="1">
    <location>
        <begin position="142"/>
        <end position="151"/>
    </location>
</feature>
<dbReference type="EMBL" id="CM029046">
    <property type="protein sequence ID" value="KAG2594090.1"/>
    <property type="molecule type" value="Genomic_DNA"/>
</dbReference>
<comment type="caution">
    <text evidence="2">The sequence shown here is derived from an EMBL/GenBank/DDBJ whole genome shotgun (WGS) entry which is preliminary data.</text>
</comment>
<dbReference type="PANTHER" id="PTHR47069">
    <property type="match status" value="1"/>
</dbReference>
<proteinExistence type="predicted"/>
<evidence type="ECO:0000313" key="2">
    <source>
        <dbReference type="EMBL" id="KAG2594090.1"/>
    </source>
</evidence>
<keyword evidence="3" id="KW-1185">Reference proteome</keyword>
<evidence type="ECO:0008006" key="4">
    <source>
        <dbReference type="Google" id="ProtNLM"/>
    </source>
</evidence>
<dbReference type="Proteomes" id="UP000823388">
    <property type="component" value="Chromosome 5N"/>
</dbReference>
<sequence>MSKTGWKEIISRYYAATGFLHDKEQFQSRWRQLKGQWAFCNTLRYGSGLGRRKDESVETPDEWWERNTRKKFRKALPAYLPEMDKMFAGVAVDGSSSFVPGQPDPIEVQETSDDEASEEADDAQTDDIDEPFSPVSGRTKRASSTSTTASSPKKRCRSPAVRSMDNNMRQLVNIAQGKLQLMDKIWEEKRDALMDVQTARETANDRKVEKVYQLATEAGVTPTSEPLLFTAIMDLIKCDRTMTLFIATNDAGRLLMLKKIAGVNN</sequence>
<evidence type="ECO:0000256" key="1">
    <source>
        <dbReference type="SAM" id="MobiDB-lite"/>
    </source>
</evidence>